<accession>A0A6M3M0D8</accession>
<dbReference type="EMBL" id="MT143847">
    <property type="protein sequence ID" value="QJB03469.1"/>
    <property type="molecule type" value="Genomic_DNA"/>
</dbReference>
<organism evidence="1">
    <name type="scientific">viral metagenome</name>
    <dbReference type="NCBI Taxonomy" id="1070528"/>
    <lineage>
        <taxon>unclassified sequences</taxon>
        <taxon>metagenomes</taxon>
        <taxon>organismal metagenomes</taxon>
    </lineage>
</organism>
<sequence length="63" mass="7228">MERDELIVADYEYKRAVTAFLAEGGHDTLKAVADELAKFNRNFPTLIQEMASLRGSIDRMPRR</sequence>
<protein>
    <submittedName>
        <fullName evidence="1">Uncharacterized protein</fullName>
    </submittedName>
</protein>
<reference evidence="1" key="1">
    <citation type="submission" date="2020-03" db="EMBL/GenBank/DDBJ databases">
        <title>The deep terrestrial virosphere.</title>
        <authorList>
            <person name="Holmfeldt K."/>
            <person name="Nilsson E."/>
            <person name="Simone D."/>
            <person name="Lopez-Fernandez M."/>
            <person name="Wu X."/>
            <person name="de Brujin I."/>
            <person name="Lundin D."/>
            <person name="Andersson A."/>
            <person name="Bertilsson S."/>
            <person name="Dopson M."/>
        </authorList>
    </citation>
    <scope>NUCLEOTIDE SEQUENCE</scope>
    <source>
        <strain evidence="1">MM171A01703</strain>
        <strain evidence="2">MM171B00688</strain>
    </source>
</reference>
<name>A0A6M3M0D8_9ZZZZ</name>
<gene>
    <name evidence="1" type="ORF">MM171A01703_0007</name>
    <name evidence="2" type="ORF">MM171B00688_0024</name>
</gene>
<evidence type="ECO:0000313" key="2">
    <source>
        <dbReference type="EMBL" id="QJB03469.1"/>
    </source>
</evidence>
<dbReference type="EMBL" id="MT143589">
    <property type="protein sequence ID" value="QJA98541.1"/>
    <property type="molecule type" value="Genomic_DNA"/>
</dbReference>
<dbReference type="AlphaFoldDB" id="A0A6M3M0D8"/>
<evidence type="ECO:0000313" key="1">
    <source>
        <dbReference type="EMBL" id="QJA98541.1"/>
    </source>
</evidence>
<proteinExistence type="predicted"/>